<evidence type="ECO:0000259" key="4">
    <source>
        <dbReference type="Pfam" id="PF06722"/>
    </source>
</evidence>
<keyword evidence="1" id="KW-0808">Transferase</keyword>
<dbReference type="PANTHER" id="PTHR48050:SF13">
    <property type="entry name" value="STEROL 3-BETA-GLUCOSYLTRANSFERASE UGT80A2"/>
    <property type="match status" value="1"/>
</dbReference>
<dbReference type="GO" id="GO:0005975">
    <property type="term" value="P:carbohydrate metabolic process"/>
    <property type="evidence" value="ECO:0007669"/>
    <property type="project" value="InterPro"/>
</dbReference>
<feature type="region of interest" description="Disordered" evidence="2">
    <location>
        <begin position="638"/>
        <end position="666"/>
    </location>
</feature>
<dbReference type="PANTHER" id="PTHR48050">
    <property type="entry name" value="STEROL 3-BETA-GLUCOSYLTRANSFERASE"/>
    <property type="match status" value="1"/>
</dbReference>
<dbReference type="SUPFAM" id="SSF53756">
    <property type="entry name" value="UDP-Glycosyltransferase/glycogen phosphorylase"/>
    <property type="match status" value="1"/>
</dbReference>
<dbReference type="InterPro" id="IPR002213">
    <property type="entry name" value="UDP_glucos_trans"/>
</dbReference>
<feature type="compositionally biased region" description="Low complexity" evidence="2">
    <location>
        <begin position="52"/>
        <end position="61"/>
    </location>
</feature>
<dbReference type="Pfam" id="PF06722">
    <property type="entry name" value="EryCIII-like_C"/>
    <property type="match status" value="1"/>
</dbReference>
<gene>
    <name evidence="5" type="ORF">AB1Y20_010344</name>
</gene>
<dbReference type="InterPro" id="IPR050426">
    <property type="entry name" value="Glycosyltransferase_28"/>
</dbReference>
<sequence>MRTCHPRPSSLSRRLLFLACASSSRVDSSPRTSLSSPLPTLAPPLPSPPLPTLSTPAPSLHSPLPPLSASLPRPSLSIVILVVGTRGDVQPFCALASRLQADGHRVRLATHPEFRALVEACGVDFFPLAGEPKLLSSWMVESEGRVVPNFFSRRERRTILPKVRMVRQITRSTWPACTQPSPRGAFVADAIISNPVSYGHIHCAEALGVPLHMMFPQPWSPTSAFPHPYSIFHPSSIARKPTSRRVRARTRAHALINRFTFRYIDAIMWVALATNINSFRRSLGLRPLRVTDNPANLINSLHVPFVKMWSPALCPKPADWGEHIDVVGHFFAGEPIPSSLPGARREGGLAAFLRDGPPPVFVGFGSMVVSSPAKLVAAIVTAAREAGVRILLQSGFTDWSEELQRIREREGEGSTENVFVLGNCPHDWLFPRVAACVHHGGAGTVAASLRAGRPTLVCPFFGDQHLWGAMVHRCGAGPSPIPIKRLSASNLAAAFRALQDPLTLRGAARQAAAYAHEDGVGAAASAFYRQLPLERMVCEVGLLMGEAAVGAFIVEPLGVRISAEVHEVLSSSFSSDAPLTFTACSPAIAKGLVALPPHTTAASPARRLEIQKAFTLACRAHHSFARLAAGFTTEGRVASRLRPADMPERTPRRPKRSAARRKKSKSKLQGIAISTLQRLVSTAEARGCRSLDVPLAFSLLDELLQHGSRRPRLAVTEWCHFLARLRSSHAAAAADAAVDELLAPVCSERSLDALLCAPFQSHGGRRRTESERARGERGVNPGVASTVC</sequence>
<comment type="caution">
    <text evidence="5">The sequence shown here is derived from an EMBL/GenBank/DDBJ whole genome shotgun (WGS) entry which is preliminary data.</text>
</comment>
<dbReference type="Gene3D" id="3.40.50.2000">
    <property type="entry name" value="Glycogen Phosphorylase B"/>
    <property type="match status" value="2"/>
</dbReference>
<feature type="compositionally biased region" description="Pro residues" evidence="2">
    <location>
        <begin position="40"/>
        <end position="51"/>
    </location>
</feature>
<proteinExistence type="predicted"/>
<evidence type="ECO:0000256" key="1">
    <source>
        <dbReference type="ARBA" id="ARBA00022679"/>
    </source>
</evidence>
<feature type="region of interest" description="Disordered" evidence="2">
    <location>
        <begin position="765"/>
        <end position="788"/>
    </location>
</feature>
<feature type="domain" description="Erythromycin biosynthesis protein CIII-like C-terminal" evidence="4">
    <location>
        <begin position="416"/>
        <end position="513"/>
    </location>
</feature>
<evidence type="ECO:0000313" key="5">
    <source>
        <dbReference type="EMBL" id="KAL1529024.1"/>
    </source>
</evidence>
<feature type="compositionally biased region" description="Basic residues" evidence="2">
    <location>
        <begin position="652"/>
        <end position="666"/>
    </location>
</feature>
<feature type="compositionally biased region" description="Basic and acidic residues" evidence="2">
    <location>
        <begin position="642"/>
        <end position="651"/>
    </location>
</feature>
<feature type="compositionally biased region" description="Basic and acidic residues" evidence="2">
    <location>
        <begin position="766"/>
        <end position="777"/>
    </location>
</feature>
<dbReference type="AlphaFoldDB" id="A0AB34K526"/>
<dbReference type="EMBL" id="JBGBPQ010000002">
    <property type="protein sequence ID" value="KAL1529024.1"/>
    <property type="molecule type" value="Genomic_DNA"/>
</dbReference>
<dbReference type="Pfam" id="PF03033">
    <property type="entry name" value="Glyco_transf_28"/>
    <property type="match status" value="1"/>
</dbReference>
<accession>A0AB34K526</accession>
<feature type="domain" description="Glycosyltransferase family 28 N-terminal" evidence="3">
    <location>
        <begin position="78"/>
        <end position="226"/>
    </location>
</feature>
<protein>
    <recommendedName>
        <fullName evidence="7">Glycosyltransferase family 28 N-terminal domain-containing protein</fullName>
    </recommendedName>
</protein>
<dbReference type="InterPro" id="IPR010610">
    <property type="entry name" value="EryCIII-like_C"/>
</dbReference>
<feature type="region of interest" description="Disordered" evidence="2">
    <location>
        <begin position="26"/>
        <end position="61"/>
    </location>
</feature>
<dbReference type="GO" id="GO:0016906">
    <property type="term" value="F:sterol 3-beta-glucosyltransferase activity"/>
    <property type="evidence" value="ECO:0007669"/>
    <property type="project" value="UniProtKB-ARBA"/>
</dbReference>
<evidence type="ECO:0000256" key="2">
    <source>
        <dbReference type="SAM" id="MobiDB-lite"/>
    </source>
</evidence>
<dbReference type="Proteomes" id="UP001515480">
    <property type="component" value="Unassembled WGS sequence"/>
</dbReference>
<evidence type="ECO:0008006" key="7">
    <source>
        <dbReference type="Google" id="ProtNLM"/>
    </source>
</evidence>
<feature type="compositionally biased region" description="Low complexity" evidence="2">
    <location>
        <begin position="26"/>
        <end position="39"/>
    </location>
</feature>
<dbReference type="CDD" id="cd03784">
    <property type="entry name" value="GT1_Gtf-like"/>
    <property type="match status" value="1"/>
</dbReference>
<dbReference type="FunFam" id="3.40.50.2000:FF:000009">
    <property type="entry name" value="Sterol 3-beta-glucosyltransferase UGT80A2"/>
    <property type="match status" value="1"/>
</dbReference>
<keyword evidence="6" id="KW-1185">Reference proteome</keyword>
<organism evidence="5 6">
    <name type="scientific">Prymnesium parvum</name>
    <name type="common">Toxic golden alga</name>
    <dbReference type="NCBI Taxonomy" id="97485"/>
    <lineage>
        <taxon>Eukaryota</taxon>
        <taxon>Haptista</taxon>
        <taxon>Haptophyta</taxon>
        <taxon>Prymnesiophyceae</taxon>
        <taxon>Prymnesiales</taxon>
        <taxon>Prymnesiaceae</taxon>
        <taxon>Prymnesium</taxon>
    </lineage>
</organism>
<dbReference type="InterPro" id="IPR004276">
    <property type="entry name" value="GlycoTrans_28_N"/>
</dbReference>
<name>A0AB34K526_PRYPA</name>
<evidence type="ECO:0000259" key="3">
    <source>
        <dbReference type="Pfam" id="PF03033"/>
    </source>
</evidence>
<evidence type="ECO:0000313" key="6">
    <source>
        <dbReference type="Proteomes" id="UP001515480"/>
    </source>
</evidence>
<reference evidence="5 6" key="1">
    <citation type="journal article" date="2024" name="Science">
        <title>Giant polyketide synthase enzymes in the biosynthesis of giant marine polyether toxins.</title>
        <authorList>
            <person name="Fallon T.R."/>
            <person name="Shende V.V."/>
            <person name="Wierzbicki I.H."/>
            <person name="Pendleton A.L."/>
            <person name="Watervoot N.F."/>
            <person name="Auber R.P."/>
            <person name="Gonzalez D.J."/>
            <person name="Wisecaver J.H."/>
            <person name="Moore B.S."/>
        </authorList>
    </citation>
    <scope>NUCLEOTIDE SEQUENCE [LARGE SCALE GENOMIC DNA]</scope>
    <source>
        <strain evidence="5 6">12B1</strain>
    </source>
</reference>